<dbReference type="AlphaFoldDB" id="A0A172TNS8"/>
<dbReference type="SUPFAM" id="SSF48403">
    <property type="entry name" value="Ankyrin repeat"/>
    <property type="match status" value="1"/>
</dbReference>
<evidence type="ECO:0000256" key="8">
    <source>
        <dbReference type="ARBA" id="ARBA00022833"/>
    </source>
</evidence>
<evidence type="ECO:0000313" key="15">
    <source>
        <dbReference type="EMBL" id="ANE48711.1"/>
    </source>
</evidence>
<reference evidence="15 16" key="1">
    <citation type="submission" date="2015-01" db="EMBL/GenBank/DDBJ databases">
        <title>Paenibacillus swuensis/DY6/whole genome sequencing.</title>
        <authorList>
            <person name="Kim M.K."/>
            <person name="Srinivasan S."/>
            <person name="Lee J.-J."/>
        </authorList>
    </citation>
    <scope>NUCLEOTIDE SEQUENCE [LARGE SCALE GENOMIC DNA]</scope>
    <source>
        <strain evidence="15 16">DY6</strain>
    </source>
</reference>
<dbReference type="GO" id="GO:0004222">
    <property type="term" value="F:metalloendopeptidase activity"/>
    <property type="evidence" value="ECO:0007669"/>
    <property type="project" value="InterPro"/>
</dbReference>
<dbReference type="InterPro" id="IPR036770">
    <property type="entry name" value="Ankyrin_rpt-contain_sf"/>
</dbReference>
<protein>
    <recommendedName>
        <fullName evidence="14">Peptidase M48 domain-containing protein</fullName>
    </recommendedName>
</protein>
<sequence>MKSLIHKKERLYFTLAIITSIFAYILLGLTVVGILIFAALMAAMLFFHALMMAQIRTNAVKLSPAQFPEMNEIVNELCVRMEMPKVPDVYVMESSGVLNAFATRFFGRNMVVLYSEVFELSKKDGQEELTFVIAHELAHLKRRHITKQMLIFPVLCVPFASEAYSRACEYTCDRMAAHYTDNAEAAINGLTVLAVGKSLYKDVNRQEYLQHSSEERGFFAWLAEKLSTHPTLPKRIYEIQKVRGDAVTGLFRASKKAAFVGVIGLVLITALTYGAYRYTDQVADVMANAIIGIAGETDITIAAANGDAEQLQSLIDAGSDVNYQDGDGWTALMYSVNGNRPDLMKMLLEAGADPNIAENTYEDTALTMSLNHDTTDAVELLVQHDAVVNLQDSYGITPLMIAALSGRADMVQVLMGLGADPGLQDNDGRTAHMFASDEGHEEVAKLLK</sequence>
<keyword evidence="11 13" id="KW-0472">Membrane</keyword>
<feature type="transmembrane region" description="Helical" evidence="13">
    <location>
        <begin position="257"/>
        <end position="276"/>
    </location>
</feature>
<comment type="subcellular location">
    <subcellularLocation>
        <location evidence="2">Cell membrane</location>
        <topology evidence="2">Multi-pass membrane protein</topology>
    </subcellularLocation>
</comment>
<dbReference type="PROSITE" id="PS50297">
    <property type="entry name" value="ANK_REP_REGION"/>
    <property type="match status" value="3"/>
</dbReference>
<keyword evidence="5 13" id="KW-0812">Transmembrane</keyword>
<evidence type="ECO:0000256" key="12">
    <source>
        <dbReference type="PROSITE-ProRule" id="PRU00023"/>
    </source>
</evidence>
<dbReference type="RefSeq" id="WP_068610865.1">
    <property type="nucleotide sequence ID" value="NZ_CP011388.1"/>
</dbReference>
<keyword evidence="7" id="KW-0378">Hydrolase</keyword>
<evidence type="ECO:0000256" key="4">
    <source>
        <dbReference type="ARBA" id="ARBA00022670"/>
    </source>
</evidence>
<comment type="cofactor">
    <cofactor evidence="1">
        <name>Zn(2+)</name>
        <dbReference type="ChEBI" id="CHEBI:29105"/>
    </cofactor>
</comment>
<feature type="domain" description="Peptidase M48" evidence="14">
    <location>
        <begin position="64"/>
        <end position="151"/>
    </location>
</feature>
<dbReference type="GO" id="GO:0006508">
    <property type="term" value="P:proteolysis"/>
    <property type="evidence" value="ECO:0007669"/>
    <property type="project" value="UniProtKB-KW"/>
</dbReference>
<dbReference type="STRING" id="1178515.SY83_03810"/>
<dbReference type="KEGG" id="pswu:SY83_03810"/>
<dbReference type="InterPro" id="IPR001915">
    <property type="entry name" value="Peptidase_M48"/>
</dbReference>
<organism evidence="15 16">
    <name type="scientific">Paenibacillus swuensis</name>
    <dbReference type="NCBI Taxonomy" id="1178515"/>
    <lineage>
        <taxon>Bacteria</taxon>
        <taxon>Bacillati</taxon>
        <taxon>Bacillota</taxon>
        <taxon>Bacilli</taxon>
        <taxon>Bacillales</taxon>
        <taxon>Paenibacillaceae</taxon>
        <taxon>Paenibacillus</taxon>
    </lineage>
</organism>
<evidence type="ECO:0000256" key="6">
    <source>
        <dbReference type="ARBA" id="ARBA00022723"/>
    </source>
</evidence>
<dbReference type="InterPro" id="IPR050083">
    <property type="entry name" value="HtpX_protease"/>
</dbReference>
<dbReference type="Pfam" id="PF01435">
    <property type="entry name" value="Peptidase_M48"/>
    <property type="match status" value="2"/>
</dbReference>
<evidence type="ECO:0000256" key="9">
    <source>
        <dbReference type="ARBA" id="ARBA00022989"/>
    </source>
</evidence>
<dbReference type="GO" id="GO:0005886">
    <property type="term" value="C:plasma membrane"/>
    <property type="evidence" value="ECO:0007669"/>
    <property type="project" value="UniProtKB-SubCell"/>
</dbReference>
<dbReference type="Pfam" id="PF12796">
    <property type="entry name" value="Ank_2"/>
    <property type="match status" value="1"/>
</dbReference>
<evidence type="ECO:0000256" key="11">
    <source>
        <dbReference type="ARBA" id="ARBA00023136"/>
    </source>
</evidence>
<evidence type="ECO:0000256" key="10">
    <source>
        <dbReference type="ARBA" id="ARBA00023049"/>
    </source>
</evidence>
<feature type="domain" description="Peptidase M48" evidence="14">
    <location>
        <begin position="158"/>
        <end position="241"/>
    </location>
</feature>
<evidence type="ECO:0000256" key="13">
    <source>
        <dbReference type="SAM" id="Phobius"/>
    </source>
</evidence>
<dbReference type="SMART" id="SM00248">
    <property type="entry name" value="ANK"/>
    <property type="match status" value="4"/>
</dbReference>
<evidence type="ECO:0000256" key="1">
    <source>
        <dbReference type="ARBA" id="ARBA00001947"/>
    </source>
</evidence>
<dbReference type="Gene3D" id="3.30.2010.10">
    <property type="entry name" value="Metalloproteases ('zincins'), catalytic domain"/>
    <property type="match status" value="1"/>
</dbReference>
<keyword evidence="10" id="KW-0482">Metalloprotease</keyword>
<name>A0A172TNS8_9BACL</name>
<dbReference type="PATRIC" id="fig|1178515.4.peg.756"/>
<dbReference type="EMBL" id="CP011388">
    <property type="protein sequence ID" value="ANE48711.1"/>
    <property type="molecule type" value="Genomic_DNA"/>
</dbReference>
<dbReference type="CDD" id="cd07325">
    <property type="entry name" value="M48_Ste24p_like"/>
    <property type="match status" value="1"/>
</dbReference>
<keyword evidence="16" id="KW-1185">Reference proteome</keyword>
<keyword evidence="4" id="KW-0645">Protease</keyword>
<dbReference type="PROSITE" id="PS50088">
    <property type="entry name" value="ANK_REPEAT"/>
    <property type="match status" value="3"/>
</dbReference>
<keyword evidence="6" id="KW-0479">Metal-binding</keyword>
<accession>A0A172TNS8</accession>
<dbReference type="Proteomes" id="UP000076927">
    <property type="component" value="Chromosome"/>
</dbReference>
<dbReference type="PANTHER" id="PTHR43221:SF1">
    <property type="entry name" value="PROTEASE HTPX"/>
    <property type="match status" value="1"/>
</dbReference>
<dbReference type="PANTHER" id="PTHR43221">
    <property type="entry name" value="PROTEASE HTPX"/>
    <property type="match status" value="1"/>
</dbReference>
<proteinExistence type="predicted"/>
<dbReference type="GO" id="GO:0046872">
    <property type="term" value="F:metal ion binding"/>
    <property type="evidence" value="ECO:0007669"/>
    <property type="project" value="UniProtKB-KW"/>
</dbReference>
<gene>
    <name evidence="15" type="ORF">SY83_03810</name>
</gene>
<evidence type="ECO:0000259" key="14">
    <source>
        <dbReference type="Pfam" id="PF01435"/>
    </source>
</evidence>
<evidence type="ECO:0000256" key="3">
    <source>
        <dbReference type="ARBA" id="ARBA00022475"/>
    </source>
</evidence>
<keyword evidence="3" id="KW-1003">Cell membrane</keyword>
<evidence type="ECO:0000256" key="2">
    <source>
        <dbReference type="ARBA" id="ARBA00004651"/>
    </source>
</evidence>
<dbReference type="Gene3D" id="1.25.40.20">
    <property type="entry name" value="Ankyrin repeat-containing domain"/>
    <property type="match status" value="2"/>
</dbReference>
<evidence type="ECO:0000256" key="7">
    <source>
        <dbReference type="ARBA" id="ARBA00022801"/>
    </source>
</evidence>
<dbReference type="InterPro" id="IPR002110">
    <property type="entry name" value="Ankyrin_rpt"/>
</dbReference>
<evidence type="ECO:0000256" key="5">
    <source>
        <dbReference type="ARBA" id="ARBA00022692"/>
    </source>
</evidence>
<dbReference type="Pfam" id="PF00023">
    <property type="entry name" value="Ank"/>
    <property type="match status" value="1"/>
</dbReference>
<feature type="repeat" description="ANK" evidence="12">
    <location>
        <begin position="294"/>
        <end position="326"/>
    </location>
</feature>
<feature type="repeat" description="ANK" evidence="12">
    <location>
        <begin position="327"/>
        <end position="359"/>
    </location>
</feature>
<keyword evidence="9 13" id="KW-1133">Transmembrane helix</keyword>
<keyword evidence="12" id="KW-0040">ANK repeat</keyword>
<keyword evidence="8" id="KW-0862">Zinc</keyword>
<evidence type="ECO:0000313" key="16">
    <source>
        <dbReference type="Proteomes" id="UP000076927"/>
    </source>
</evidence>
<feature type="repeat" description="ANK" evidence="12">
    <location>
        <begin position="394"/>
        <end position="426"/>
    </location>
</feature>